<dbReference type="EMBL" id="LLXL01003046">
    <property type="protein sequence ID" value="PKK59448.1"/>
    <property type="molecule type" value="Genomic_DNA"/>
</dbReference>
<dbReference type="VEuPathDB" id="FungiDB:FUN_004486"/>
<dbReference type="Proteomes" id="UP000233469">
    <property type="component" value="Unassembled WGS sequence"/>
</dbReference>
<proteinExistence type="predicted"/>
<feature type="compositionally biased region" description="Basic and acidic residues" evidence="1">
    <location>
        <begin position="1"/>
        <end position="16"/>
    </location>
</feature>
<gene>
    <name evidence="2" type="ORF">RhiirC2_719814</name>
</gene>
<sequence>MGPKRGEKQKLAEVRSESSASKRRSEHIANQASQVSDLALAASHLRLSSNLDSSYSLDDIPSSASLFTKRAVEALKMSFKPAKKIIDVIPNIDSTYRTILSFFSVNPILII</sequence>
<organism evidence="2 3">
    <name type="scientific">Rhizophagus irregularis</name>
    <dbReference type="NCBI Taxonomy" id="588596"/>
    <lineage>
        <taxon>Eukaryota</taxon>
        <taxon>Fungi</taxon>
        <taxon>Fungi incertae sedis</taxon>
        <taxon>Mucoromycota</taxon>
        <taxon>Glomeromycotina</taxon>
        <taxon>Glomeromycetes</taxon>
        <taxon>Glomerales</taxon>
        <taxon>Glomeraceae</taxon>
        <taxon>Rhizophagus</taxon>
    </lineage>
</organism>
<evidence type="ECO:0000313" key="2">
    <source>
        <dbReference type="EMBL" id="PKK59448.1"/>
    </source>
</evidence>
<name>A0A2N1MCT2_9GLOM</name>
<reference evidence="2 3" key="2">
    <citation type="submission" date="2017-10" db="EMBL/GenBank/DDBJ databases">
        <title>Extensive intraspecific genome diversity in a model arbuscular mycorrhizal fungus.</title>
        <authorList>
            <person name="Chen E.C.H."/>
            <person name="Morin E."/>
            <person name="Baudet D."/>
            <person name="Noel J."/>
            <person name="Ndikumana S."/>
            <person name="Charron P."/>
            <person name="St-Onge C."/>
            <person name="Giorgi J."/>
            <person name="Grigoriev I.V."/>
            <person name="Roux C."/>
            <person name="Martin F.M."/>
            <person name="Corradi N."/>
        </authorList>
    </citation>
    <scope>NUCLEOTIDE SEQUENCE [LARGE SCALE GENOMIC DNA]</scope>
    <source>
        <strain evidence="2 3">C2</strain>
    </source>
</reference>
<evidence type="ECO:0000256" key="1">
    <source>
        <dbReference type="SAM" id="MobiDB-lite"/>
    </source>
</evidence>
<protein>
    <submittedName>
        <fullName evidence="2">Uncharacterized protein</fullName>
    </submittedName>
</protein>
<accession>A0A2N1MCT2</accession>
<dbReference type="AlphaFoldDB" id="A0A2N1MCT2"/>
<evidence type="ECO:0000313" key="3">
    <source>
        <dbReference type="Proteomes" id="UP000233469"/>
    </source>
</evidence>
<comment type="caution">
    <text evidence="2">The sequence shown here is derived from an EMBL/GenBank/DDBJ whole genome shotgun (WGS) entry which is preliminary data.</text>
</comment>
<reference evidence="2 3" key="1">
    <citation type="submission" date="2016-04" db="EMBL/GenBank/DDBJ databases">
        <title>Genome analyses suggest a sexual origin of heterokaryosis in a supposedly ancient asexual fungus.</title>
        <authorList>
            <person name="Ropars J."/>
            <person name="Sedzielewska K."/>
            <person name="Noel J."/>
            <person name="Charron P."/>
            <person name="Farinelli L."/>
            <person name="Marton T."/>
            <person name="Kruger M."/>
            <person name="Pelin A."/>
            <person name="Brachmann A."/>
            <person name="Corradi N."/>
        </authorList>
    </citation>
    <scope>NUCLEOTIDE SEQUENCE [LARGE SCALE GENOMIC DNA]</scope>
    <source>
        <strain evidence="2 3">C2</strain>
    </source>
</reference>
<feature type="region of interest" description="Disordered" evidence="1">
    <location>
        <begin position="1"/>
        <end position="30"/>
    </location>
</feature>